<dbReference type="GO" id="GO:0006488">
    <property type="term" value="P:dolichol-linked oligosaccharide biosynthetic process"/>
    <property type="evidence" value="ECO:0007669"/>
    <property type="project" value="InterPro"/>
</dbReference>
<evidence type="ECO:0000256" key="5">
    <source>
        <dbReference type="ARBA" id="ARBA00022824"/>
    </source>
</evidence>
<name>A0A9D3Y4X5_DREPO</name>
<evidence type="ECO:0000256" key="4">
    <source>
        <dbReference type="ARBA" id="ARBA00022692"/>
    </source>
</evidence>
<reference evidence="9" key="1">
    <citation type="journal article" date="2019" name="bioRxiv">
        <title>The Genome of the Zebra Mussel, Dreissena polymorpha: A Resource for Invasive Species Research.</title>
        <authorList>
            <person name="McCartney M.A."/>
            <person name="Auch B."/>
            <person name="Kono T."/>
            <person name="Mallez S."/>
            <person name="Zhang Y."/>
            <person name="Obille A."/>
            <person name="Becker A."/>
            <person name="Abrahante J.E."/>
            <person name="Garbe J."/>
            <person name="Badalamenti J.P."/>
            <person name="Herman A."/>
            <person name="Mangelson H."/>
            <person name="Liachko I."/>
            <person name="Sullivan S."/>
            <person name="Sone E.D."/>
            <person name="Koren S."/>
            <person name="Silverstein K.A.T."/>
            <person name="Beckman K.B."/>
            <person name="Gohl D.M."/>
        </authorList>
    </citation>
    <scope>NUCLEOTIDE SEQUENCE</scope>
    <source>
        <strain evidence="9">Duluth1</strain>
        <tissue evidence="9">Whole animal</tissue>
    </source>
</reference>
<dbReference type="GO" id="GO:0004577">
    <property type="term" value="F:N-acetylglucosaminyldiphosphodolichol N-acetylglucosaminyltransferase activity"/>
    <property type="evidence" value="ECO:0007669"/>
    <property type="project" value="TreeGrafter"/>
</dbReference>
<keyword evidence="10" id="KW-1185">Reference proteome</keyword>
<keyword evidence="6 8" id="KW-1133">Transmembrane helix</keyword>
<dbReference type="InterPro" id="IPR013969">
    <property type="entry name" value="Oligosacch_biosynth_Alg14"/>
</dbReference>
<dbReference type="EMBL" id="JAIWYP010000016">
    <property type="protein sequence ID" value="KAH3693993.1"/>
    <property type="molecule type" value="Genomic_DNA"/>
</dbReference>
<dbReference type="PANTHER" id="PTHR12154:SF4">
    <property type="entry name" value="UDP-N-ACETYLGLUCOSAMINE TRANSFERASE SUBUNIT ALG14 HOMOLOG"/>
    <property type="match status" value="1"/>
</dbReference>
<evidence type="ECO:0000256" key="1">
    <source>
        <dbReference type="ARBA" id="ARBA00004389"/>
    </source>
</evidence>
<evidence type="ECO:0000256" key="7">
    <source>
        <dbReference type="ARBA" id="ARBA00023136"/>
    </source>
</evidence>
<feature type="transmembrane region" description="Helical" evidence="8">
    <location>
        <begin position="6"/>
        <end position="29"/>
    </location>
</feature>
<evidence type="ECO:0000313" key="9">
    <source>
        <dbReference type="EMBL" id="KAH3693993.1"/>
    </source>
</evidence>
<dbReference type="GO" id="GO:0043541">
    <property type="term" value="C:UDP-N-acetylglucosamine transferase complex"/>
    <property type="evidence" value="ECO:0007669"/>
    <property type="project" value="TreeGrafter"/>
</dbReference>
<dbReference type="PANTHER" id="PTHR12154">
    <property type="entry name" value="GLYCOSYL TRANSFERASE-RELATED"/>
    <property type="match status" value="1"/>
</dbReference>
<dbReference type="Pfam" id="PF08660">
    <property type="entry name" value="Alg14"/>
    <property type="match status" value="1"/>
</dbReference>
<keyword evidence="4 8" id="KW-0812">Transmembrane</keyword>
<comment type="similarity">
    <text evidence="2">Belongs to the ALG14 family.</text>
</comment>
<dbReference type="OrthoDB" id="17098at2759"/>
<evidence type="ECO:0000256" key="2">
    <source>
        <dbReference type="ARBA" id="ARBA00009731"/>
    </source>
</evidence>
<evidence type="ECO:0000256" key="3">
    <source>
        <dbReference type="ARBA" id="ARBA00017467"/>
    </source>
</evidence>
<sequence>MESTVVIIGVIAATCVAIFGVVAIVYLLFSDNCLPPQPVSRDKNLKASILAVIGSGGHTSELLRLMGHLGSHYEPRYYVMANTDVMSEEKVHKLEKDANIMYRIYKIPRSREVKQSWITTVLSTIVASVYALPLVFKLRPDIILCNGPGTCIPVCLGGLILKLFYPLKLVYVESICRVDSMSLSGQILYHFADSVIVQWPQLQKKYPKSLYMGRIV</sequence>
<accession>A0A9D3Y4X5</accession>
<evidence type="ECO:0000256" key="6">
    <source>
        <dbReference type="ARBA" id="ARBA00022989"/>
    </source>
</evidence>
<comment type="caution">
    <text evidence="9">The sequence shown here is derived from an EMBL/GenBank/DDBJ whole genome shotgun (WGS) entry which is preliminary data.</text>
</comment>
<proteinExistence type="inferred from homology"/>
<comment type="subcellular location">
    <subcellularLocation>
        <location evidence="1">Endoplasmic reticulum membrane</location>
        <topology evidence="1">Single-pass membrane protein</topology>
    </subcellularLocation>
</comment>
<evidence type="ECO:0000313" key="10">
    <source>
        <dbReference type="Proteomes" id="UP000828390"/>
    </source>
</evidence>
<keyword evidence="5" id="KW-0256">Endoplasmic reticulum</keyword>
<organism evidence="9 10">
    <name type="scientific">Dreissena polymorpha</name>
    <name type="common">Zebra mussel</name>
    <name type="synonym">Mytilus polymorpha</name>
    <dbReference type="NCBI Taxonomy" id="45954"/>
    <lineage>
        <taxon>Eukaryota</taxon>
        <taxon>Metazoa</taxon>
        <taxon>Spiralia</taxon>
        <taxon>Lophotrochozoa</taxon>
        <taxon>Mollusca</taxon>
        <taxon>Bivalvia</taxon>
        <taxon>Autobranchia</taxon>
        <taxon>Heteroconchia</taxon>
        <taxon>Euheterodonta</taxon>
        <taxon>Imparidentia</taxon>
        <taxon>Neoheterodontei</taxon>
        <taxon>Myida</taxon>
        <taxon>Dreissenoidea</taxon>
        <taxon>Dreissenidae</taxon>
        <taxon>Dreissena</taxon>
    </lineage>
</organism>
<evidence type="ECO:0000256" key="8">
    <source>
        <dbReference type="SAM" id="Phobius"/>
    </source>
</evidence>
<feature type="transmembrane region" description="Helical" evidence="8">
    <location>
        <begin position="116"/>
        <end position="136"/>
    </location>
</feature>
<dbReference type="Gene3D" id="3.40.50.2000">
    <property type="entry name" value="Glycogen Phosphorylase B"/>
    <property type="match status" value="1"/>
</dbReference>
<dbReference type="Proteomes" id="UP000828390">
    <property type="component" value="Unassembled WGS sequence"/>
</dbReference>
<gene>
    <name evidence="9" type="ORF">DPMN_081432</name>
</gene>
<reference evidence="9" key="2">
    <citation type="submission" date="2020-11" db="EMBL/GenBank/DDBJ databases">
        <authorList>
            <person name="McCartney M.A."/>
            <person name="Auch B."/>
            <person name="Kono T."/>
            <person name="Mallez S."/>
            <person name="Becker A."/>
            <person name="Gohl D.M."/>
            <person name="Silverstein K.A.T."/>
            <person name="Koren S."/>
            <person name="Bechman K.B."/>
            <person name="Herman A."/>
            <person name="Abrahante J.E."/>
            <person name="Garbe J."/>
        </authorList>
    </citation>
    <scope>NUCLEOTIDE SEQUENCE</scope>
    <source>
        <strain evidence="9">Duluth1</strain>
        <tissue evidence="9">Whole animal</tissue>
    </source>
</reference>
<protein>
    <recommendedName>
        <fullName evidence="3">UDP-N-acetylglucosamine transferase subunit ALG14</fullName>
    </recommendedName>
</protein>
<dbReference type="NCBIfam" id="NF041549">
    <property type="entry name" value="PssD"/>
    <property type="match status" value="1"/>
</dbReference>
<keyword evidence="7 8" id="KW-0472">Membrane</keyword>
<dbReference type="AlphaFoldDB" id="A0A9D3Y4X5"/>